<dbReference type="OrthoDB" id="26525at2759"/>
<keyword evidence="4" id="KW-1185">Reference proteome</keyword>
<proteinExistence type="predicted"/>
<gene>
    <name evidence="3" type="ORF">OXX778_LOCUS12801</name>
</gene>
<organism evidence="3 4">
    <name type="scientific">Brachionus calyciflorus</name>
    <dbReference type="NCBI Taxonomy" id="104777"/>
    <lineage>
        <taxon>Eukaryota</taxon>
        <taxon>Metazoa</taxon>
        <taxon>Spiralia</taxon>
        <taxon>Gnathifera</taxon>
        <taxon>Rotifera</taxon>
        <taxon>Eurotatoria</taxon>
        <taxon>Monogononta</taxon>
        <taxon>Pseudotrocha</taxon>
        <taxon>Ploima</taxon>
        <taxon>Brachionidae</taxon>
        <taxon>Brachionus</taxon>
    </lineage>
</organism>
<dbReference type="Pfam" id="PF13499">
    <property type="entry name" value="EF-hand_7"/>
    <property type="match status" value="1"/>
</dbReference>
<comment type="caution">
    <text evidence="3">The sequence shown here is derived from an EMBL/GenBank/DDBJ whole genome shotgun (WGS) entry which is preliminary data.</text>
</comment>
<dbReference type="SUPFAM" id="SSF47473">
    <property type="entry name" value="EF-hand"/>
    <property type="match status" value="1"/>
</dbReference>
<dbReference type="PROSITE" id="PS50222">
    <property type="entry name" value="EF_HAND_2"/>
    <property type="match status" value="1"/>
</dbReference>
<evidence type="ECO:0000313" key="3">
    <source>
        <dbReference type="EMBL" id="CAF0929040.1"/>
    </source>
</evidence>
<dbReference type="InterPro" id="IPR002048">
    <property type="entry name" value="EF_hand_dom"/>
</dbReference>
<dbReference type="EMBL" id="CAJNOC010002366">
    <property type="protein sequence ID" value="CAF0929040.1"/>
    <property type="molecule type" value="Genomic_DNA"/>
</dbReference>
<dbReference type="AlphaFoldDB" id="A0A814BPM9"/>
<dbReference type="InterPro" id="IPR011992">
    <property type="entry name" value="EF-hand-dom_pair"/>
</dbReference>
<dbReference type="Gene3D" id="1.10.238.10">
    <property type="entry name" value="EF-hand"/>
    <property type="match status" value="2"/>
</dbReference>
<dbReference type="Proteomes" id="UP000663879">
    <property type="component" value="Unassembled WGS sequence"/>
</dbReference>
<dbReference type="PANTHER" id="PTHR23048">
    <property type="entry name" value="MYOSIN LIGHT CHAIN 1, 3"/>
    <property type="match status" value="1"/>
</dbReference>
<dbReference type="InterPro" id="IPR050230">
    <property type="entry name" value="CALM/Myosin/TropC-like"/>
</dbReference>
<dbReference type="PANTHER" id="PTHR23048:SF0">
    <property type="entry name" value="CALMODULIN LIKE 3"/>
    <property type="match status" value="1"/>
</dbReference>
<reference evidence="3" key="1">
    <citation type="submission" date="2021-02" db="EMBL/GenBank/DDBJ databases">
        <authorList>
            <person name="Nowell W R."/>
        </authorList>
    </citation>
    <scope>NUCLEOTIDE SEQUENCE</scope>
    <source>
        <strain evidence="3">Ploen Becks lab</strain>
    </source>
</reference>
<dbReference type="GO" id="GO:0016460">
    <property type="term" value="C:myosin II complex"/>
    <property type="evidence" value="ECO:0007669"/>
    <property type="project" value="TreeGrafter"/>
</dbReference>
<sequence>MDDENIQGLTEKDKEDLKKAFNKYDKKNSGNIKPNEIADVFRMAGQNPTIEDCNKMIAEAEEPGTGMLMFEDLEKICEKYWRNYENYALELREACVAFDRQDMGLMDFDEVKRILMQYGEQLDDNDIDLFASAFVNDTGKIIVDDFIKQMNPFESDTGKKKKAGKKGSAKK</sequence>
<evidence type="ECO:0000256" key="1">
    <source>
        <dbReference type="ARBA" id="ARBA00022737"/>
    </source>
</evidence>
<feature type="domain" description="EF-hand" evidence="2">
    <location>
        <begin position="12"/>
        <end position="47"/>
    </location>
</feature>
<name>A0A814BPM9_9BILA</name>
<dbReference type="FunFam" id="1.10.238.10:FF:000178">
    <property type="entry name" value="Calmodulin-2 A"/>
    <property type="match status" value="1"/>
</dbReference>
<keyword evidence="1" id="KW-0677">Repeat</keyword>
<protein>
    <recommendedName>
        <fullName evidence="2">EF-hand domain-containing protein</fullName>
    </recommendedName>
</protein>
<evidence type="ECO:0000259" key="2">
    <source>
        <dbReference type="PROSITE" id="PS50222"/>
    </source>
</evidence>
<evidence type="ECO:0000313" key="4">
    <source>
        <dbReference type="Proteomes" id="UP000663879"/>
    </source>
</evidence>
<dbReference type="GO" id="GO:0005509">
    <property type="term" value="F:calcium ion binding"/>
    <property type="evidence" value="ECO:0007669"/>
    <property type="project" value="InterPro"/>
</dbReference>
<accession>A0A814BPM9</accession>